<evidence type="ECO:0000259" key="3">
    <source>
        <dbReference type="Pfam" id="PF00329"/>
    </source>
</evidence>
<dbReference type="InterPro" id="IPR037232">
    <property type="entry name" value="NADH_quin_OxRdtase_su_C/D-like"/>
</dbReference>
<evidence type="ECO:0000256" key="1">
    <source>
        <dbReference type="ARBA" id="ARBA00007569"/>
    </source>
</evidence>
<dbReference type="SUPFAM" id="SSF143243">
    <property type="entry name" value="Nqo5-like"/>
    <property type="match status" value="1"/>
</dbReference>
<protein>
    <recommendedName>
        <fullName evidence="3">NADH:ubiquinone oxidoreductase 30kDa subunit domain-containing protein</fullName>
    </recommendedName>
</protein>
<dbReference type="InterPro" id="IPR010218">
    <property type="entry name" value="NADH_DH_suC"/>
</dbReference>
<organism evidence="4">
    <name type="scientific">marine metagenome</name>
    <dbReference type="NCBI Taxonomy" id="408172"/>
    <lineage>
        <taxon>unclassified sequences</taxon>
        <taxon>metagenomes</taxon>
        <taxon>ecological metagenomes</taxon>
    </lineage>
</organism>
<evidence type="ECO:0000313" key="4">
    <source>
        <dbReference type="EMBL" id="SVA68487.1"/>
    </source>
</evidence>
<dbReference type="InterPro" id="IPR001268">
    <property type="entry name" value="NADH_UbQ_OxRdtase_30kDa_su"/>
</dbReference>
<gene>
    <name evidence="4" type="ORF">METZ01_LOCUS121341</name>
</gene>
<keyword evidence="2" id="KW-0813">Transport</keyword>
<sequence length="171" mass="19720">MSLKETIASVKESFSEAVLDVTECSGEQIVHVKGDGVFSILQFFKDEGFDFLADLTAVDNMNLGGFERFAVVYHLLSHKFLMRVTVKAYINEKNPILPSVESLWKTADWQEREVYDLFGISFENHPDLTRIMNPEAFDGHPLRKDYPRKGRTERIDFPQVMRGIKKENKTE</sequence>
<accession>A0A381XWC8</accession>
<dbReference type="PANTHER" id="PTHR10884">
    <property type="entry name" value="NADH DEHYDROGENASE UBIQUINONE IRON-SULFUR PROTEIN 3"/>
    <property type="match status" value="1"/>
</dbReference>
<dbReference type="Gene3D" id="3.30.460.80">
    <property type="entry name" value="NADH:ubiquinone oxidoreductase, 30kDa subunit"/>
    <property type="match status" value="1"/>
</dbReference>
<dbReference type="GO" id="GO:0008137">
    <property type="term" value="F:NADH dehydrogenase (ubiquinone) activity"/>
    <property type="evidence" value="ECO:0007669"/>
    <property type="project" value="InterPro"/>
</dbReference>
<reference evidence="4" key="1">
    <citation type="submission" date="2018-05" db="EMBL/GenBank/DDBJ databases">
        <authorList>
            <person name="Lanie J.A."/>
            <person name="Ng W.-L."/>
            <person name="Kazmierczak K.M."/>
            <person name="Andrzejewski T.M."/>
            <person name="Davidsen T.M."/>
            <person name="Wayne K.J."/>
            <person name="Tettelin H."/>
            <person name="Glass J.I."/>
            <person name="Rusch D."/>
            <person name="Podicherti R."/>
            <person name="Tsui H.-C.T."/>
            <person name="Winkler M.E."/>
        </authorList>
    </citation>
    <scope>NUCLEOTIDE SEQUENCE</scope>
</reference>
<dbReference type="EMBL" id="UINC01016453">
    <property type="protein sequence ID" value="SVA68487.1"/>
    <property type="molecule type" value="Genomic_DNA"/>
</dbReference>
<dbReference type="GO" id="GO:0016651">
    <property type="term" value="F:oxidoreductase activity, acting on NAD(P)H"/>
    <property type="evidence" value="ECO:0007669"/>
    <property type="project" value="InterPro"/>
</dbReference>
<dbReference type="PANTHER" id="PTHR10884:SF14">
    <property type="entry name" value="NADH DEHYDROGENASE [UBIQUINONE] IRON-SULFUR PROTEIN 3, MITOCHONDRIAL"/>
    <property type="match status" value="1"/>
</dbReference>
<feature type="domain" description="NADH:ubiquinone oxidoreductase 30kDa subunit" evidence="3">
    <location>
        <begin position="30"/>
        <end position="151"/>
    </location>
</feature>
<comment type="similarity">
    <text evidence="1">Belongs to the complex I 30 kDa subunit family.</text>
</comment>
<name>A0A381XWC8_9ZZZZ</name>
<dbReference type="Pfam" id="PF00329">
    <property type="entry name" value="Complex1_30kDa"/>
    <property type="match status" value="1"/>
</dbReference>
<proteinExistence type="inferred from homology"/>
<dbReference type="AlphaFoldDB" id="A0A381XWC8"/>
<dbReference type="NCBIfam" id="TIGR01961">
    <property type="entry name" value="NuoC_fam"/>
    <property type="match status" value="1"/>
</dbReference>
<evidence type="ECO:0000256" key="2">
    <source>
        <dbReference type="ARBA" id="ARBA00022448"/>
    </source>
</evidence>
<dbReference type="HAMAP" id="MF_01357">
    <property type="entry name" value="NDH1_NuoC"/>
    <property type="match status" value="1"/>
</dbReference>